<name>C7RM58_ACCRE</name>
<dbReference type="AlphaFoldDB" id="C7RM58"/>
<dbReference type="OrthoDB" id="8578642at2"/>
<reference evidence="3" key="1">
    <citation type="submission" date="2009-08" db="EMBL/GenBank/DDBJ databases">
        <authorList>
            <consortium name="US DOE Joint Genome Institute"/>
            <person name="Lucas S."/>
            <person name="Copeland A."/>
            <person name="Lapidus A."/>
            <person name="Glavina del Rio T."/>
            <person name="Dalin E."/>
            <person name="Tice H."/>
            <person name="Bruce D."/>
            <person name="Barry K."/>
            <person name="Pitluck S."/>
            <person name="Lowry S."/>
            <person name="Larimer F."/>
            <person name="Land M."/>
            <person name="Hauser L."/>
            <person name="Kyrpides N."/>
            <person name="Ivanova N."/>
            <person name="McMahon K.D."/>
            <person name="Hugenholtz P."/>
        </authorList>
    </citation>
    <scope>NUCLEOTIDE SEQUENCE</scope>
    <source>
        <strain evidence="3">UW-1</strain>
    </source>
</reference>
<proteinExistence type="predicted"/>
<reference evidence="3" key="2">
    <citation type="submission" date="2009-09" db="EMBL/GenBank/DDBJ databases">
        <title>Complete sequence of chromosome of Candidatus Accumulibacter phosphatis clade IIA str. UW-1.</title>
        <authorList>
            <consortium name="US DOE Joint Genome Institute"/>
            <person name="Martin H.G."/>
            <person name="Ivanova N."/>
            <person name="Kunin V."/>
            <person name="Warnecke F."/>
            <person name="Barry K."/>
            <person name="He S."/>
            <person name="Salamov A."/>
            <person name="Szeto E."/>
            <person name="Dalin E."/>
            <person name="Pangilinan J.L."/>
            <person name="Lapidus A."/>
            <person name="Lowry S."/>
            <person name="Kyrpides N.C."/>
            <person name="McMahon K.D."/>
            <person name="Hugenholtz P."/>
        </authorList>
    </citation>
    <scope>NUCLEOTIDE SEQUENCE [LARGE SCALE GENOMIC DNA]</scope>
    <source>
        <strain evidence="3">UW-1</strain>
    </source>
</reference>
<dbReference type="KEGG" id="app:CAP2UW1_3886"/>
<keyword evidence="3" id="KW-0378">Hydrolase</keyword>
<organism evidence="3">
    <name type="scientific">Accumulibacter regalis</name>
    <dbReference type="NCBI Taxonomy" id="522306"/>
    <lineage>
        <taxon>Bacteria</taxon>
        <taxon>Pseudomonadati</taxon>
        <taxon>Pseudomonadota</taxon>
        <taxon>Betaproteobacteria</taxon>
        <taxon>Candidatus Accumulibacter</taxon>
    </lineage>
</organism>
<dbReference type="STRING" id="522306.CAP2UW1_3886"/>
<evidence type="ECO:0000256" key="1">
    <source>
        <dbReference type="SAM" id="Coils"/>
    </source>
</evidence>
<protein>
    <submittedName>
        <fullName evidence="3">Polymerase most-like protein contain PALM domain HD hydrolase domain and Zn-ribbon domain</fullName>
    </submittedName>
</protein>
<feature type="coiled-coil region" evidence="1">
    <location>
        <begin position="476"/>
        <end position="503"/>
    </location>
</feature>
<keyword evidence="1" id="KW-0175">Coiled coil</keyword>
<accession>C7RM58</accession>
<dbReference type="HOGENOM" id="CLU_424947_0_0_4"/>
<feature type="domain" description="Flagellar Assembly Protein A N-terminal region" evidence="2">
    <location>
        <begin position="151"/>
        <end position="306"/>
    </location>
</feature>
<gene>
    <name evidence="3" type="ordered locus">CAP2UW1_3886</name>
</gene>
<sequence>MPEHPASAIGNLADLEEGQIALSRFIVQHERGLYVKRSRLESATDFLDFVNRVVGVGLYFRALDYSQFIALLYDDPPGDGKEVADEVFVAADITCFQPERQALYKGLRIENGEVAYMFQPVYLESVIDRTVIQESEDGRQVVSGGGQHSSEARTQLDIDEFIASAWEKGVRFGIDVAAVQEAIQLDKPVRRVVARSRPFVPGKDAEMVEQAAGLRRNNAPRRLLGGRVDLRQFETRYPQVAAGIRLVKKVPRTPGVDGRDISGEVLPAPAPRDFDLESMAGPGTCVSRDKDGEFLVTSVNGFLHIDTRTNQFSVADKIVSHEGVSARTTGDLLLTGEIYEQHGEIQEKRIVKCRSITAYADVFGNIVSAGGVVHLKHNLVGGSASNDDGDILVDGVASGSTLTAQHGCINVKRADNCVIMGSQVIIGHATNCEIVADDVSIDVAEACALAGKTLHVRHSQSRRELDSVLLVLLPDLSSYEAKIAALQQKRAAVTAQVAGHRQKIDALRGEKELASYLALAGKLRRHELTLSAEQQVGWRRLSAQVAPLLRTLSQLSEVVNEMAAEASGLAVQIDEVGVSKENACSGVACTVDSVEGETRVSTLLIRLAETPLTALTGKDLKARLRRTDGATRLLFTGATGSFAWALRTPPA</sequence>
<dbReference type="InterPro" id="IPR046866">
    <property type="entry name" value="FapA_N"/>
</dbReference>
<dbReference type="eggNOG" id="COG1315">
    <property type="taxonomic scope" value="Bacteria"/>
</dbReference>
<dbReference type="EMBL" id="CP001715">
    <property type="protein sequence ID" value="ACV37136.1"/>
    <property type="molecule type" value="Genomic_DNA"/>
</dbReference>
<evidence type="ECO:0000259" key="2">
    <source>
        <dbReference type="Pfam" id="PF20250"/>
    </source>
</evidence>
<dbReference type="PANTHER" id="PTHR38032">
    <property type="entry name" value="POLYMERASE-RELATED"/>
    <property type="match status" value="1"/>
</dbReference>
<dbReference type="GO" id="GO:0016787">
    <property type="term" value="F:hydrolase activity"/>
    <property type="evidence" value="ECO:0007669"/>
    <property type="project" value="UniProtKB-KW"/>
</dbReference>
<dbReference type="InterPro" id="IPR005646">
    <property type="entry name" value="FapA"/>
</dbReference>
<dbReference type="PANTHER" id="PTHR38032:SF1">
    <property type="entry name" value="RNA-BINDING PROTEIN KHPB N-TERMINAL DOMAIN-CONTAINING PROTEIN"/>
    <property type="match status" value="1"/>
</dbReference>
<dbReference type="Pfam" id="PF20250">
    <property type="entry name" value="FapA_N"/>
    <property type="match status" value="1"/>
</dbReference>
<evidence type="ECO:0000313" key="3">
    <source>
        <dbReference type="EMBL" id="ACV37136.1"/>
    </source>
</evidence>